<reference evidence="1 2" key="1">
    <citation type="submission" date="2018-11" db="EMBL/GenBank/DDBJ databases">
        <authorList>
            <consortium name="Pathogen Informatics"/>
        </authorList>
    </citation>
    <scope>NUCLEOTIDE SEQUENCE [LARGE SCALE GENOMIC DNA]</scope>
</reference>
<evidence type="ECO:0000313" key="2">
    <source>
        <dbReference type="Proteomes" id="UP000281553"/>
    </source>
</evidence>
<dbReference type="AlphaFoldDB" id="A0A3P7NMZ6"/>
<name>A0A3P7NMZ6_DIBLA</name>
<protein>
    <submittedName>
        <fullName evidence="1">Uncharacterized protein</fullName>
    </submittedName>
</protein>
<dbReference type="EMBL" id="UYRU01047705">
    <property type="protein sequence ID" value="VDN09752.1"/>
    <property type="molecule type" value="Genomic_DNA"/>
</dbReference>
<evidence type="ECO:0000313" key="1">
    <source>
        <dbReference type="EMBL" id="VDN09752.1"/>
    </source>
</evidence>
<organism evidence="1 2">
    <name type="scientific">Dibothriocephalus latus</name>
    <name type="common">Fish tapeworm</name>
    <name type="synonym">Diphyllobothrium latum</name>
    <dbReference type="NCBI Taxonomy" id="60516"/>
    <lineage>
        <taxon>Eukaryota</taxon>
        <taxon>Metazoa</taxon>
        <taxon>Spiralia</taxon>
        <taxon>Lophotrochozoa</taxon>
        <taxon>Platyhelminthes</taxon>
        <taxon>Cestoda</taxon>
        <taxon>Eucestoda</taxon>
        <taxon>Diphyllobothriidea</taxon>
        <taxon>Diphyllobothriidae</taxon>
        <taxon>Dibothriocephalus</taxon>
    </lineage>
</organism>
<keyword evidence="2" id="KW-1185">Reference proteome</keyword>
<sequence length="55" mass="5945">MPHCVALGDAQFAAHLACRRGGGWWQHAVVLRQTKVGLEGKMFSLQLIQSQAAAV</sequence>
<accession>A0A3P7NMZ6</accession>
<dbReference type="Proteomes" id="UP000281553">
    <property type="component" value="Unassembled WGS sequence"/>
</dbReference>
<proteinExistence type="predicted"/>
<gene>
    <name evidence="1" type="ORF">DILT_LOCUS5583</name>
</gene>